<dbReference type="OrthoDB" id="360521at2759"/>
<organism evidence="8">
    <name type="scientific">Melanaphis sacchari</name>
    <dbReference type="NCBI Taxonomy" id="742174"/>
    <lineage>
        <taxon>Eukaryota</taxon>
        <taxon>Metazoa</taxon>
        <taxon>Ecdysozoa</taxon>
        <taxon>Arthropoda</taxon>
        <taxon>Hexapoda</taxon>
        <taxon>Insecta</taxon>
        <taxon>Pterygota</taxon>
        <taxon>Neoptera</taxon>
        <taxon>Paraneoptera</taxon>
        <taxon>Hemiptera</taxon>
        <taxon>Sternorrhyncha</taxon>
        <taxon>Aphidomorpha</taxon>
        <taxon>Aphidoidea</taxon>
        <taxon>Aphididae</taxon>
        <taxon>Aphidini</taxon>
        <taxon>Melanaphis</taxon>
    </lineage>
</organism>
<dbReference type="InterPro" id="IPR005607">
    <property type="entry name" value="BSD_dom"/>
</dbReference>
<dbReference type="PANTHER" id="PTHR12856">
    <property type="entry name" value="TRANSCRIPTION INITIATION FACTOR IIH-RELATED"/>
    <property type="match status" value="1"/>
</dbReference>
<evidence type="ECO:0000256" key="3">
    <source>
        <dbReference type="ARBA" id="ARBA00022737"/>
    </source>
</evidence>
<dbReference type="SMART" id="SM00751">
    <property type="entry name" value="BSD"/>
    <property type="match status" value="2"/>
</dbReference>
<protein>
    <submittedName>
        <fullName evidence="8">General transcription factor IIH subunit 1</fullName>
    </submittedName>
</protein>
<dbReference type="InterPro" id="IPR013876">
    <property type="entry name" value="TFIIH_BTF_p62_N"/>
</dbReference>
<keyword evidence="3" id="KW-0677">Repeat</keyword>
<sequence length="553" mass="63630">MTSSEDVLLQVGPVRHKKGDGTLYVMSQHVAFILNSSDTVAISHHYRDIKMQKISSEFKNKVQLQLVFHDETISLFQFTNSERSEAMRDRNRVKDLIQQLLPKYQKQANKEFGEKSRILGENRMLFQLYQDLVITHVITSEEFWSQHVPYHLATQSKVITQKTGVPNNFLTNVTVKSDGTKKFNLSNDTIQCIFKTYPAVRQKHIEYVPHQLTESEFWQKFLESHYFHKDRITTGSTKDLFNDCAKLDDNLFKNEIKDLSKKNTDCYVGSIEDDGSDDNINSISEEKSSMANIVHENIIKRFNQHSMMVLKTCEKSNLNSIPNGNDLKVPSNSSLTNGIQDITLKRLRIQEKNDFEDLNPETETLDINQKKLKLSRVESYVNCLTREHKHDNTASKLSKAREIQKSIIYDVYEWSKSTSNQVIEPSAAVNTLGLLTPGGSLMKGISDESASLAQLVPVTVEKDLRQLYVSLGELLRHFWSCFPVTTPALEEKLIKTHDSLQKFQNAKIKPFEDQIIINHGQLNQLTNHLNLMLHTAYNKFSVWHSRRKIPNIL</sequence>
<evidence type="ECO:0000256" key="5">
    <source>
        <dbReference type="ARBA" id="ARBA00023163"/>
    </source>
</evidence>
<keyword evidence="4" id="KW-0805">Transcription regulation</keyword>
<dbReference type="Gene3D" id="6.10.140.1200">
    <property type="match status" value="1"/>
</dbReference>
<dbReference type="SUPFAM" id="SSF140383">
    <property type="entry name" value="BSD domain-like"/>
    <property type="match status" value="2"/>
</dbReference>
<accession>A0A2H8TM89</accession>
<evidence type="ECO:0000256" key="2">
    <source>
        <dbReference type="ARBA" id="ARBA00009448"/>
    </source>
</evidence>
<dbReference type="InterPro" id="IPR011993">
    <property type="entry name" value="PH-like_dom_sf"/>
</dbReference>
<dbReference type="Gene3D" id="1.10.3970.10">
    <property type="entry name" value="BSD domain"/>
    <property type="match status" value="1"/>
</dbReference>
<proteinExistence type="inferred from homology"/>
<evidence type="ECO:0000313" key="8">
    <source>
        <dbReference type="EMBL" id="MBW15274.1"/>
    </source>
</evidence>
<feature type="domain" description="BSD" evidence="7">
    <location>
        <begin position="100"/>
        <end position="155"/>
    </location>
</feature>
<dbReference type="PROSITE" id="PS50858">
    <property type="entry name" value="BSD"/>
    <property type="match status" value="2"/>
</dbReference>
<evidence type="ECO:0000256" key="1">
    <source>
        <dbReference type="ARBA" id="ARBA00004123"/>
    </source>
</evidence>
<evidence type="ECO:0000259" key="7">
    <source>
        <dbReference type="PROSITE" id="PS50858"/>
    </source>
</evidence>
<dbReference type="GO" id="GO:0006351">
    <property type="term" value="P:DNA-templated transcription"/>
    <property type="evidence" value="ECO:0007669"/>
    <property type="project" value="InterPro"/>
</dbReference>
<comment type="similarity">
    <text evidence="2">Belongs to the TFB1 family.</text>
</comment>
<dbReference type="GO" id="GO:0000439">
    <property type="term" value="C:transcription factor TFIIH core complex"/>
    <property type="evidence" value="ECO:0007669"/>
    <property type="project" value="InterPro"/>
</dbReference>
<gene>
    <name evidence="8" type="primary">Tfb1_2</name>
</gene>
<dbReference type="CDD" id="cd13229">
    <property type="entry name" value="PH_TFIIH"/>
    <property type="match status" value="1"/>
</dbReference>
<evidence type="ECO:0000256" key="4">
    <source>
        <dbReference type="ARBA" id="ARBA00023015"/>
    </source>
</evidence>
<dbReference type="Pfam" id="PF08567">
    <property type="entry name" value="PH_TFIIH"/>
    <property type="match status" value="1"/>
</dbReference>
<dbReference type="AlphaFoldDB" id="A0A2H8TM89"/>
<dbReference type="Gene3D" id="2.30.29.30">
    <property type="entry name" value="Pleckstrin-homology domain (PH domain)/Phosphotyrosine-binding domain (PTB)"/>
    <property type="match status" value="1"/>
</dbReference>
<reference evidence="8" key="1">
    <citation type="submission" date="2017-10" db="EMBL/GenBank/DDBJ databases">
        <title>Transcriptome Assembly of Sugarcane Aphid Adults.</title>
        <authorList>
            <person name="Scully E.D."/>
            <person name="Palmer N.A."/>
            <person name="Geib S.M."/>
            <person name="Sarath G."/>
            <person name="Sattler S.E."/>
        </authorList>
    </citation>
    <scope>NUCLEOTIDE SEQUENCE</scope>
    <source>
        <tissue evidence="8">Whole body</tissue>
    </source>
</reference>
<dbReference type="EMBL" id="GFXV01003469">
    <property type="protein sequence ID" value="MBW15274.1"/>
    <property type="molecule type" value="Transcribed_RNA"/>
</dbReference>
<dbReference type="GO" id="GO:0006289">
    <property type="term" value="P:nucleotide-excision repair"/>
    <property type="evidence" value="ECO:0007669"/>
    <property type="project" value="InterPro"/>
</dbReference>
<dbReference type="InterPro" id="IPR035925">
    <property type="entry name" value="BSD_dom_sf"/>
</dbReference>
<name>A0A2H8TM89_9HEMI</name>
<keyword evidence="5" id="KW-0804">Transcription</keyword>
<evidence type="ECO:0000256" key="6">
    <source>
        <dbReference type="ARBA" id="ARBA00023242"/>
    </source>
</evidence>
<dbReference type="Pfam" id="PF03909">
    <property type="entry name" value="BSD"/>
    <property type="match status" value="1"/>
</dbReference>
<comment type="subcellular location">
    <subcellularLocation>
        <location evidence="1">Nucleus</location>
    </subcellularLocation>
</comment>
<dbReference type="InterPro" id="IPR027079">
    <property type="entry name" value="Tfb1/GTF2H1"/>
</dbReference>
<feature type="domain" description="BSD" evidence="7">
    <location>
        <begin position="177"/>
        <end position="229"/>
    </location>
</feature>
<dbReference type="SUPFAM" id="SSF50729">
    <property type="entry name" value="PH domain-like"/>
    <property type="match status" value="1"/>
</dbReference>
<keyword evidence="6" id="KW-0539">Nucleus</keyword>